<gene>
    <name evidence="6" type="ORF">CWS31_008700</name>
</gene>
<dbReference type="EC" id="2.7.7.65" evidence="1"/>
<dbReference type="Pfam" id="PF00990">
    <property type="entry name" value="GGDEF"/>
    <property type="match status" value="1"/>
</dbReference>
<comment type="catalytic activity">
    <reaction evidence="2">
        <text>2 GTP = 3',3'-c-di-GMP + 2 diphosphate</text>
        <dbReference type="Rhea" id="RHEA:24898"/>
        <dbReference type="ChEBI" id="CHEBI:33019"/>
        <dbReference type="ChEBI" id="CHEBI:37565"/>
        <dbReference type="ChEBI" id="CHEBI:58805"/>
        <dbReference type="EC" id="2.7.7.65"/>
    </reaction>
</comment>
<dbReference type="PANTHER" id="PTHR45138">
    <property type="entry name" value="REGULATORY COMPONENTS OF SENSORY TRANSDUCTION SYSTEM"/>
    <property type="match status" value="1"/>
</dbReference>
<feature type="domain" description="GGDEF" evidence="5">
    <location>
        <begin position="297"/>
        <end position="428"/>
    </location>
</feature>
<dbReference type="SUPFAM" id="SSF52172">
    <property type="entry name" value="CheY-like"/>
    <property type="match status" value="2"/>
</dbReference>
<dbReference type="RefSeq" id="WP_101344833.1">
    <property type="nucleotide sequence ID" value="NZ_PJAI02000008.1"/>
</dbReference>
<evidence type="ECO:0000259" key="5">
    <source>
        <dbReference type="PROSITE" id="PS50887"/>
    </source>
</evidence>
<evidence type="ECO:0000313" key="7">
    <source>
        <dbReference type="Proteomes" id="UP000815846"/>
    </source>
</evidence>
<dbReference type="InterPro" id="IPR050469">
    <property type="entry name" value="Diguanylate_Cyclase"/>
</dbReference>
<sequence>MKALVVEPSRTHQLLINEFLNGFSISHDIVTTGEEALKALAQAEVNIIIIAMVLTDTKATILAEKIRAMEQYSDAVIIVMTGEQEEAKLIDMKTPAINYICQRNKLSQFKSILVMLSHYDISAYKVMGHILYIEDHLTVANMTMDIIQQMGLTFEHCNSAEEGLDLFDNNMYDLVLLDIALSGHKNGIDMIKEIRKRDDEKSSTPILSLSATANTSDRISALKVGSNDFIAKPVLQAELAVRVKNLITARQLYLKIVSQQQALEQLAMTDQLTGLYNRHFLNSFIDKALGLAKRHKYQLSILMIDLDKFKFINDTFGHDQGDEVLVKIADVLKNNCRVEDIAVRLGGDEFLVVLPHCSQAQAIIKANELCDKIQNIETVRKTVFAAASFGVSSTEQGSHDYKTLFELADQAVYEAKTSGGNTVNYIEKG</sequence>
<dbReference type="CDD" id="cd01949">
    <property type="entry name" value="GGDEF"/>
    <property type="match status" value="1"/>
</dbReference>
<evidence type="ECO:0000259" key="4">
    <source>
        <dbReference type="PROSITE" id="PS50110"/>
    </source>
</evidence>
<keyword evidence="7" id="KW-1185">Reference proteome</keyword>
<dbReference type="Proteomes" id="UP000815846">
    <property type="component" value="Unassembled WGS sequence"/>
</dbReference>
<feature type="domain" description="Response regulatory" evidence="4">
    <location>
        <begin position="129"/>
        <end position="247"/>
    </location>
</feature>
<evidence type="ECO:0000256" key="3">
    <source>
        <dbReference type="PROSITE-ProRule" id="PRU00169"/>
    </source>
</evidence>
<dbReference type="EMBL" id="PJAI02000008">
    <property type="protein sequence ID" value="TYK65722.1"/>
    <property type="molecule type" value="Genomic_DNA"/>
</dbReference>
<keyword evidence="3" id="KW-0597">Phosphoprotein</keyword>
<dbReference type="CDD" id="cd00156">
    <property type="entry name" value="REC"/>
    <property type="match status" value="1"/>
</dbReference>
<dbReference type="InterPro" id="IPR000160">
    <property type="entry name" value="GGDEF_dom"/>
</dbReference>
<feature type="domain" description="Response regulatory" evidence="4">
    <location>
        <begin position="2"/>
        <end position="117"/>
    </location>
</feature>
<comment type="caution">
    <text evidence="3">Lacks conserved residue(s) required for the propagation of feature annotation.</text>
</comment>
<reference evidence="6 7" key="1">
    <citation type="submission" date="2019-08" db="EMBL/GenBank/DDBJ databases">
        <title>Microbe sample from Colwellia echini.</title>
        <authorList>
            <person name="Christiansen L."/>
            <person name="Pathiraja D."/>
            <person name="Schultz-Johansen M."/>
            <person name="Choi I.-G."/>
            <person name="Stougaard P."/>
        </authorList>
    </citation>
    <scope>NUCLEOTIDE SEQUENCE [LARGE SCALE GENOMIC DNA]</scope>
    <source>
        <strain evidence="6 7">A3</strain>
    </source>
</reference>
<accession>A0ABY3MXF8</accession>
<protein>
    <recommendedName>
        <fullName evidence="1">diguanylate cyclase</fullName>
        <ecNumber evidence="1">2.7.7.65</ecNumber>
    </recommendedName>
</protein>
<dbReference type="Gene3D" id="3.30.70.270">
    <property type="match status" value="1"/>
</dbReference>
<comment type="caution">
    <text evidence="6">The sequence shown here is derived from an EMBL/GenBank/DDBJ whole genome shotgun (WGS) entry which is preliminary data.</text>
</comment>
<evidence type="ECO:0000313" key="6">
    <source>
        <dbReference type="EMBL" id="TYK65722.1"/>
    </source>
</evidence>
<dbReference type="SMART" id="SM00448">
    <property type="entry name" value="REC"/>
    <property type="match status" value="2"/>
</dbReference>
<dbReference type="SMART" id="SM00267">
    <property type="entry name" value="GGDEF"/>
    <property type="match status" value="1"/>
</dbReference>
<dbReference type="PROSITE" id="PS50110">
    <property type="entry name" value="RESPONSE_REGULATORY"/>
    <property type="match status" value="2"/>
</dbReference>
<organism evidence="6 7">
    <name type="scientific">Colwellia echini</name>
    <dbReference type="NCBI Taxonomy" id="1982103"/>
    <lineage>
        <taxon>Bacteria</taxon>
        <taxon>Pseudomonadati</taxon>
        <taxon>Pseudomonadota</taxon>
        <taxon>Gammaproteobacteria</taxon>
        <taxon>Alteromonadales</taxon>
        <taxon>Colwelliaceae</taxon>
        <taxon>Colwellia</taxon>
    </lineage>
</organism>
<dbReference type="InterPro" id="IPR029787">
    <property type="entry name" value="Nucleotide_cyclase"/>
</dbReference>
<dbReference type="InterPro" id="IPR043128">
    <property type="entry name" value="Rev_trsase/Diguanyl_cyclase"/>
</dbReference>
<dbReference type="PROSITE" id="PS50887">
    <property type="entry name" value="GGDEF"/>
    <property type="match status" value="1"/>
</dbReference>
<dbReference type="PANTHER" id="PTHR45138:SF9">
    <property type="entry name" value="DIGUANYLATE CYCLASE DGCM-RELATED"/>
    <property type="match status" value="1"/>
</dbReference>
<dbReference type="NCBIfam" id="TIGR00254">
    <property type="entry name" value="GGDEF"/>
    <property type="match status" value="1"/>
</dbReference>
<proteinExistence type="predicted"/>
<evidence type="ECO:0000256" key="2">
    <source>
        <dbReference type="ARBA" id="ARBA00034247"/>
    </source>
</evidence>
<dbReference type="Pfam" id="PF00072">
    <property type="entry name" value="Response_reg"/>
    <property type="match status" value="1"/>
</dbReference>
<evidence type="ECO:0000256" key="1">
    <source>
        <dbReference type="ARBA" id="ARBA00012528"/>
    </source>
</evidence>
<dbReference type="InterPro" id="IPR011006">
    <property type="entry name" value="CheY-like_superfamily"/>
</dbReference>
<dbReference type="InterPro" id="IPR001789">
    <property type="entry name" value="Sig_transdc_resp-reg_receiver"/>
</dbReference>
<name>A0ABY3MXF8_9GAMM</name>
<dbReference type="Gene3D" id="3.40.50.2300">
    <property type="match status" value="2"/>
</dbReference>
<feature type="modified residue" description="4-aspartylphosphate" evidence="3">
    <location>
        <position position="178"/>
    </location>
</feature>
<dbReference type="SUPFAM" id="SSF55073">
    <property type="entry name" value="Nucleotide cyclase"/>
    <property type="match status" value="1"/>
</dbReference>